<dbReference type="PANTHER" id="PTHR11552:SF147">
    <property type="entry name" value="CHOLINE DEHYDROGENASE, MITOCHONDRIAL"/>
    <property type="match status" value="1"/>
</dbReference>
<evidence type="ECO:0000313" key="8">
    <source>
        <dbReference type="EMBL" id="OQW52694.1"/>
    </source>
</evidence>
<dbReference type="SUPFAM" id="SSF51905">
    <property type="entry name" value="FAD/NAD(P)-binding domain"/>
    <property type="match status" value="1"/>
</dbReference>
<dbReference type="Gene3D" id="3.30.560.10">
    <property type="entry name" value="Glucose Oxidase, domain 3"/>
    <property type="match status" value="1"/>
</dbReference>
<dbReference type="RefSeq" id="WP_376800358.1">
    <property type="nucleotide sequence ID" value="NZ_DBNB01000037.1"/>
</dbReference>
<gene>
    <name evidence="8" type="ORF">A4S15_07725</name>
</gene>
<dbReference type="AlphaFoldDB" id="A0A1W9HZS2"/>
<comment type="caution">
    <text evidence="8">The sequence shown here is derived from an EMBL/GenBank/DDBJ whole genome shotgun (WGS) entry which is preliminary data.</text>
</comment>
<sequence>MAAPAAPAFDYIIIGAGSAGCVVANRLSADPRNRVLLLEAGGSDNWIWFHIPVGYLFAIGNPRADWMFRTEAEPGLNGRSLAYPRGKVIGGSSAINAMISMRGQAADYDHWRQLGLAGWGWDDVLPEFRRLDDHFLGDTAYHGKGGEWRVEQARLRWDILDAVADAATEMGVPRTSDFNTGDNEGVGTFHVNQKRGVRWSAARGFLKPVLARQNLLVQTNVLAEQIIIDRGRAVGVRYRHNGQVSEALARREVILCAGSVGSTQLLHLSGIGPGEWLRALGIDVTLDRQGVGRNLQDHLQQRAIYEVANVRTLNETYHSLIGRARMGLDYALFQRGPLTMAPSQLGIFTRSSTTHERPNIQFHVQPLSLDKFGDPLHRFPAITVSACNLRPTSRGTIRVRSANPLDKPLIAPRYLSTDEDRQVAADAIRLTRRLMQQKALARFQPKERLPGADVGDDAASLARAAGDIGTTIFHPVGTAKMGLASDPLAVVDERLRVIGLSGLRVIDASIMPTITSGNTNTPTIMIAARGAAMVLEDQRQ</sequence>
<protein>
    <submittedName>
        <fullName evidence="8">Choline dehydrogenase</fullName>
    </submittedName>
</protein>
<comment type="cofactor">
    <cofactor evidence="1 5">
        <name>FAD</name>
        <dbReference type="ChEBI" id="CHEBI:57692"/>
    </cofactor>
</comment>
<proteinExistence type="inferred from homology"/>
<comment type="similarity">
    <text evidence="2">Belongs to the GMC oxidoreductase family.</text>
</comment>
<dbReference type="PIRSF" id="PIRSF000137">
    <property type="entry name" value="Alcohol_oxidase"/>
    <property type="match status" value="1"/>
</dbReference>
<dbReference type="GO" id="GO:0050660">
    <property type="term" value="F:flavin adenine dinucleotide binding"/>
    <property type="evidence" value="ECO:0007669"/>
    <property type="project" value="InterPro"/>
</dbReference>
<reference evidence="8 9" key="1">
    <citation type="journal article" date="2017" name="Water Res.">
        <title>Comammox in drinking water systems.</title>
        <authorList>
            <person name="Wang Y."/>
            <person name="Ma L."/>
            <person name="Mao Y."/>
            <person name="Jiang X."/>
            <person name="Xia Y."/>
            <person name="Yu K."/>
            <person name="Li B."/>
            <person name="Zhang T."/>
        </authorList>
    </citation>
    <scope>NUCLEOTIDE SEQUENCE [LARGE SCALE GENOMIC DNA]</scope>
    <source>
        <strain evidence="8">SG_bin8</strain>
    </source>
</reference>
<dbReference type="PANTHER" id="PTHR11552">
    <property type="entry name" value="GLUCOSE-METHANOL-CHOLINE GMC OXIDOREDUCTASE"/>
    <property type="match status" value="1"/>
</dbReference>
<dbReference type="GO" id="GO:0016614">
    <property type="term" value="F:oxidoreductase activity, acting on CH-OH group of donors"/>
    <property type="evidence" value="ECO:0007669"/>
    <property type="project" value="InterPro"/>
</dbReference>
<dbReference type="Gene3D" id="3.50.50.60">
    <property type="entry name" value="FAD/NAD(P)-binding domain"/>
    <property type="match status" value="1"/>
</dbReference>
<evidence type="ECO:0000256" key="1">
    <source>
        <dbReference type="ARBA" id="ARBA00001974"/>
    </source>
</evidence>
<keyword evidence="4 5" id="KW-0274">FAD</keyword>
<evidence type="ECO:0000259" key="6">
    <source>
        <dbReference type="Pfam" id="PF00732"/>
    </source>
</evidence>
<evidence type="ECO:0000256" key="5">
    <source>
        <dbReference type="PIRSR" id="PIRSR000137-2"/>
    </source>
</evidence>
<feature type="domain" description="Glucose-methanol-choline oxidoreductase C-terminal" evidence="7">
    <location>
        <begin position="391"/>
        <end position="527"/>
    </location>
</feature>
<evidence type="ECO:0000259" key="7">
    <source>
        <dbReference type="Pfam" id="PF05199"/>
    </source>
</evidence>
<evidence type="ECO:0000256" key="3">
    <source>
        <dbReference type="ARBA" id="ARBA00022630"/>
    </source>
</evidence>
<dbReference type="STRING" id="1827387.A4S15_07725"/>
<feature type="domain" description="Glucose-methanol-choline oxidoreductase N-terminal" evidence="6">
    <location>
        <begin position="9"/>
        <end position="299"/>
    </location>
</feature>
<name>A0A1W9HZS2_9HYPH</name>
<dbReference type="InterPro" id="IPR036188">
    <property type="entry name" value="FAD/NAD-bd_sf"/>
</dbReference>
<dbReference type="EMBL" id="LWDL01000012">
    <property type="protein sequence ID" value="OQW52694.1"/>
    <property type="molecule type" value="Genomic_DNA"/>
</dbReference>
<dbReference type="Pfam" id="PF05199">
    <property type="entry name" value="GMC_oxred_C"/>
    <property type="match status" value="1"/>
</dbReference>
<feature type="binding site" evidence="5">
    <location>
        <position position="88"/>
    </location>
    <ligand>
        <name>FAD</name>
        <dbReference type="ChEBI" id="CHEBI:57692"/>
    </ligand>
</feature>
<evidence type="ECO:0000256" key="2">
    <source>
        <dbReference type="ARBA" id="ARBA00010790"/>
    </source>
</evidence>
<dbReference type="Pfam" id="PF00732">
    <property type="entry name" value="GMC_oxred_N"/>
    <property type="match status" value="1"/>
</dbReference>
<evidence type="ECO:0000256" key="4">
    <source>
        <dbReference type="ARBA" id="ARBA00022827"/>
    </source>
</evidence>
<dbReference type="SUPFAM" id="SSF54373">
    <property type="entry name" value="FAD-linked reductases, C-terminal domain"/>
    <property type="match status" value="1"/>
</dbReference>
<dbReference type="Proteomes" id="UP000192872">
    <property type="component" value="Unassembled WGS sequence"/>
</dbReference>
<keyword evidence="3" id="KW-0285">Flavoprotein</keyword>
<accession>A0A1W9HZS2</accession>
<dbReference type="InterPro" id="IPR012132">
    <property type="entry name" value="GMC_OxRdtase"/>
</dbReference>
<organism evidence="8 9">
    <name type="scientific">Candidatus Raskinella chloraquaticus</name>
    <dbReference type="NCBI Taxonomy" id="1951219"/>
    <lineage>
        <taxon>Bacteria</taxon>
        <taxon>Pseudomonadati</taxon>
        <taxon>Pseudomonadota</taxon>
        <taxon>Alphaproteobacteria</taxon>
        <taxon>Hyphomicrobiales</taxon>
        <taxon>Phreatobacteraceae</taxon>
        <taxon>Candidatus Raskinella</taxon>
    </lineage>
</organism>
<dbReference type="InterPro" id="IPR007867">
    <property type="entry name" value="GMC_OxRtase_C"/>
</dbReference>
<dbReference type="InterPro" id="IPR000172">
    <property type="entry name" value="GMC_OxRdtase_N"/>
</dbReference>
<evidence type="ECO:0000313" key="9">
    <source>
        <dbReference type="Proteomes" id="UP000192872"/>
    </source>
</evidence>